<evidence type="ECO:0000256" key="1">
    <source>
        <dbReference type="ARBA" id="ARBA00004141"/>
    </source>
</evidence>
<feature type="transmembrane region" description="Helical" evidence="7">
    <location>
        <begin position="370"/>
        <end position="392"/>
    </location>
</feature>
<dbReference type="GO" id="GO:0072657">
    <property type="term" value="P:protein localization to membrane"/>
    <property type="evidence" value="ECO:0007669"/>
    <property type="project" value="TreeGrafter"/>
</dbReference>
<evidence type="ECO:0000256" key="3">
    <source>
        <dbReference type="ARBA" id="ARBA00022692"/>
    </source>
</evidence>
<dbReference type="Proteomes" id="UP000094389">
    <property type="component" value="Unassembled WGS sequence"/>
</dbReference>
<feature type="transmembrane region" description="Helical" evidence="7">
    <location>
        <begin position="556"/>
        <end position="577"/>
    </location>
</feature>
<feature type="chain" id="PRO_5041001623" description="Transmembrane 9 superfamily member" evidence="7">
    <location>
        <begin position="23"/>
        <end position="627"/>
    </location>
</feature>
<keyword evidence="3 7" id="KW-0812">Transmembrane</keyword>
<feature type="transmembrane region" description="Helical" evidence="7">
    <location>
        <begin position="489"/>
        <end position="508"/>
    </location>
</feature>
<feature type="transmembrane region" description="Helical" evidence="7">
    <location>
        <begin position="528"/>
        <end position="549"/>
    </location>
</feature>
<evidence type="ECO:0000256" key="7">
    <source>
        <dbReference type="RuleBase" id="RU363079"/>
    </source>
</evidence>
<evidence type="ECO:0000313" key="9">
    <source>
        <dbReference type="EMBL" id="ODV72687.1"/>
    </source>
</evidence>
<keyword evidence="6 7" id="KW-0472">Membrane</keyword>
<reference evidence="8" key="1">
    <citation type="submission" date="2014-12" db="EMBL/GenBank/DDBJ databases">
        <authorList>
            <person name="Jaenicke S."/>
        </authorList>
    </citation>
    <scope>NUCLEOTIDE SEQUENCE [LARGE SCALE GENOMIC DNA]</scope>
    <source>
        <strain evidence="8">CBS1600</strain>
    </source>
</reference>
<dbReference type="OMA" id="KNEIRCH"/>
<dbReference type="Proteomes" id="UP000038830">
    <property type="component" value="Unassembled WGS sequence"/>
</dbReference>
<feature type="signal peptide" evidence="7">
    <location>
        <begin position="1"/>
        <end position="22"/>
    </location>
</feature>
<keyword evidence="11" id="KW-1185">Reference proteome</keyword>
<dbReference type="InterPro" id="IPR004240">
    <property type="entry name" value="EMP70"/>
</dbReference>
<dbReference type="STRING" id="983966.A0A0H5C368"/>
<evidence type="ECO:0000256" key="2">
    <source>
        <dbReference type="ARBA" id="ARBA00005227"/>
    </source>
</evidence>
<gene>
    <name evidence="8" type="ORF">BN1211_2583</name>
    <name evidence="9" type="ORF">CYBJADRAFT_168232</name>
</gene>
<dbReference type="Pfam" id="PF02990">
    <property type="entry name" value="EMP70"/>
    <property type="match status" value="1"/>
</dbReference>
<accession>A0A1E4RZL2</accession>
<dbReference type="RefSeq" id="XP_020069726.1">
    <property type="nucleotide sequence ID" value="XM_020215278.1"/>
</dbReference>
<reference evidence="10" key="2">
    <citation type="journal article" date="2015" name="J. Biotechnol.">
        <title>The structure of the Cyberlindnera jadinii genome and its relation to Candida utilis analyzed by the occurrence of single nucleotide polymorphisms.</title>
        <authorList>
            <person name="Rupp O."/>
            <person name="Brinkrolf K."/>
            <person name="Buerth C."/>
            <person name="Kunigo M."/>
            <person name="Schneider J."/>
            <person name="Jaenicke S."/>
            <person name="Goesmann A."/>
            <person name="Puehler A."/>
            <person name="Jaeger K.-E."/>
            <person name="Ernst J.F."/>
        </authorList>
    </citation>
    <scope>NUCLEOTIDE SEQUENCE [LARGE SCALE GENOMIC DNA]</scope>
    <source>
        <strain evidence="10">ATCC 18201 / CBS 1600 / BCRC 20928 / JCM 3617 / NBRC 0987 / NRRL Y-1542</strain>
    </source>
</reference>
<organism evidence="8 10">
    <name type="scientific">Cyberlindnera jadinii (strain ATCC 18201 / CBS 1600 / BCRC 20928 / JCM 3617 / NBRC 0987 / NRRL Y-1542)</name>
    <name type="common">Torula yeast</name>
    <name type="synonym">Candida utilis</name>
    <dbReference type="NCBI Taxonomy" id="983966"/>
    <lineage>
        <taxon>Eukaryota</taxon>
        <taxon>Fungi</taxon>
        <taxon>Dikarya</taxon>
        <taxon>Ascomycota</taxon>
        <taxon>Saccharomycotina</taxon>
        <taxon>Saccharomycetes</taxon>
        <taxon>Phaffomycetales</taxon>
        <taxon>Phaffomycetaceae</taxon>
        <taxon>Cyberlindnera</taxon>
    </lineage>
</organism>
<feature type="transmembrane region" description="Helical" evidence="7">
    <location>
        <begin position="333"/>
        <end position="358"/>
    </location>
</feature>
<comment type="subcellular location">
    <subcellularLocation>
        <location evidence="1">Membrane</location>
        <topology evidence="1">Multi-pass membrane protein</topology>
    </subcellularLocation>
</comment>
<name>A0A0H5C368_CYBJN</name>
<feature type="transmembrane region" description="Helical" evidence="7">
    <location>
        <begin position="450"/>
        <end position="468"/>
    </location>
</feature>
<sequence length="627" mass="71754">MLLKNFFVSILTTVVLLAGTGASKIYKKGDPISVGVKPLTPGGGSFDEALYLNTVDFYYPTLGSCPPVEQPGRLSNESHVLQEDALFQNNLMEAPIKATFMENSRCQHECDKVYSLENISLIHDLIEQDYRLNFFLDDIPVGKDAYDVETNKFFVKPGIPLGYLDFYNVPHLFNHFQFIVYYKNFKTGYEILHVTVTEQSLNRPPKNEIRCHLEQPVYFSRHEQMFSGTKYSYEFFWKETNKYIGNKWDIYRNDIVRPLILNVTLMLFLSLVIIIGGFSYKTYRKATTYERARAIRNKKTANTQIEEDIVNSDDLGLSWPSLALQVQRRPGNFALLSLFVSVGTQITTCAISLSVFYLLGGIQVHRLDGYFTKVSVVLFFITTPLGSALNSYLNKLYFESGNQLTIAAALDSFAVPLLLTPMIYWYNWTNETVGSPYRVTWSLFFKSCEAYAAISVCSFLASYKYFTVPTRKVSEIERQVPHLPITFRTIPNVLIFGIAPFSIMVVPLSRFYLTLWYHHTYSDTTVSWFLFILIAMIVVTANLNIYYSLCVGNWRWGWLSFLSGSSIGLFCFAYSFHLTKYNFGNNASLHLFLIQDLTISTMFALIGGSLSFLTGYWLTLNLYKGLN</sequence>
<accession>A0A0H5C368</accession>
<dbReference type="EMBL" id="KV453933">
    <property type="protein sequence ID" value="ODV72687.1"/>
    <property type="molecule type" value="Genomic_DNA"/>
</dbReference>
<evidence type="ECO:0000256" key="6">
    <source>
        <dbReference type="ARBA" id="ARBA00023136"/>
    </source>
</evidence>
<reference evidence="9 11" key="3">
    <citation type="journal article" date="2016" name="Proc. Natl. Acad. Sci. U.S.A.">
        <title>Comparative genomics of biotechnologically important yeasts.</title>
        <authorList>
            <person name="Riley R."/>
            <person name="Haridas S."/>
            <person name="Wolfe K.H."/>
            <person name="Lopes M.R."/>
            <person name="Hittinger C.T."/>
            <person name="Goeker M."/>
            <person name="Salamov A.A."/>
            <person name="Wisecaver J.H."/>
            <person name="Long T.M."/>
            <person name="Calvey C.H."/>
            <person name="Aerts A.L."/>
            <person name="Barry K.W."/>
            <person name="Choi C."/>
            <person name="Clum A."/>
            <person name="Coughlan A.Y."/>
            <person name="Deshpande S."/>
            <person name="Douglass A.P."/>
            <person name="Hanson S.J."/>
            <person name="Klenk H.-P."/>
            <person name="LaButti K.M."/>
            <person name="Lapidus A."/>
            <person name="Lindquist E.A."/>
            <person name="Lipzen A.M."/>
            <person name="Meier-Kolthoff J.P."/>
            <person name="Ohm R.A."/>
            <person name="Otillar R.P."/>
            <person name="Pangilinan J.L."/>
            <person name="Peng Y."/>
            <person name="Rokas A."/>
            <person name="Rosa C.A."/>
            <person name="Scheuner C."/>
            <person name="Sibirny A.A."/>
            <person name="Slot J.C."/>
            <person name="Stielow J.B."/>
            <person name="Sun H."/>
            <person name="Kurtzman C.P."/>
            <person name="Blackwell M."/>
            <person name="Grigoriev I.V."/>
            <person name="Jeffries T.W."/>
        </authorList>
    </citation>
    <scope>NUCLEOTIDE SEQUENCE [LARGE SCALE GENOMIC DNA]</scope>
    <source>
        <strain evidence="11">ATCC 18201 / CBS 1600 / BCRC 20928 / JCM 3617 / NBRC 0987 / NRRL Y-1542</strain>
        <strain evidence="9">NRRL Y-1542</strain>
    </source>
</reference>
<protein>
    <recommendedName>
        <fullName evidence="7">Transmembrane 9 superfamily member</fullName>
    </recommendedName>
</protein>
<evidence type="ECO:0000313" key="11">
    <source>
        <dbReference type="Proteomes" id="UP000094389"/>
    </source>
</evidence>
<keyword evidence="4 7" id="KW-0732">Signal</keyword>
<dbReference type="GeneID" id="30989674"/>
<dbReference type="AlphaFoldDB" id="A0A0H5C368"/>
<dbReference type="PANTHER" id="PTHR10766">
    <property type="entry name" value="TRANSMEMBRANE 9 SUPERFAMILY PROTEIN"/>
    <property type="match status" value="1"/>
</dbReference>
<evidence type="ECO:0000313" key="10">
    <source>
        <dbReference type="Proteomes" id="UP000038830"/>
    </source>
</evidence>
<comment type="similarity">
    <text evidence="2 7">Belongs to the nonaspanin (TM9SF) (TC 9.A.2) family.</text>
</comment>
<evidence type="ECO:0000256" key="4">
    <source>
        <dbReference type="ARBA" id="ARBA00022729"/>
    </source>
</evidence>
<feature type="transmembrane region" description="Helical" evidence="7">
    <location>
        <begin position="597"/>
        <end position="618"/>
    </location>
</feature>
<evidence type="ECO:0000256" key="5">
    <source>
        <dbReference type="ARBA" id="ARBA00022989"/>
    </source>
</evidence>
<feature type="transmembrane region" description="Helical" evidence="7">
    <location>
        <begin position="404"/>
        <end position="426"/>
    </location>
</feature>
<keyword evidence="5 7" id="KW-1133">Transmembrane helix</keyword>
<dbReference type="EMBL" id="CDQK01000003">
    <property type="protein sequence ID" value="CEP22276.1"/>
    <property type="molecule type" value="Genomic_DNA"/>
</dbReference>
<feature type="transmembrane region" description="Helical" evidence="7">
    <location>
        <begin position="259"/>
        <end position="280"/>
    </location>
</feature>
<evidence type="ECO:0000313" key="8">
    <source>
        <dbReference type="EMBL" id="CEP22276.1"/>
    </source>
</evidence>
<proteinExistence type="inferred from homology"/>
<dbReference type="GO" id="GO:0016020">
    <property type="term" value="C:membrane"/>
    <property type="evidence" value="ECO:0007669"/>
    <property type="project" value="UniProtKB-SubCell"/>
</dbReference>
<dbReference type="OrthoDB" id="1666796at2759"/>